<accession>A0AAV5NRL0</accession>
<evidence type="ECO:0008006" key="3">
    <source>
        <dbReference type="Google" id="ProtNLM"/>
    </source>
</evidence>
<gene>
    <name evidence="1" type="ORF">GCM10007932_26610</name>
</gene>
<evidence type="ECO:0000313" key="1">
    <source>
        <dbReference type="EMBL" id="GLQ73301.1"/>
    </source>
</evidence>
<proteinExistence type="predicted"/>
<dbReference type="EMBL" id="BSNX01000030">
    <property type="protein sequence ID" value="GLQ73301.1"/>
    <property type="molecule type" value="Genomic_DNA"/>
</dbReference>
<dbReference type="RefSeq" id="WP_126605745.1">
    <property type="nucleotide sequence ID" value="NZ_AP025144.1"/>
</dbReference>
<dbReference type="Proteomes" id="UP001156690">
    <property type="component" value="Unassembled WGS sequence"/>
</dbReference>
<protein>
    <recommendedName>
        <fullName evidence="3">Histidine ammonia-lyase</fullName>
    </recommendedName>
</protein>
<dbReference type="AlphaFoldDB" id="A0AAV5NRL0"/>
<sequence length="326" mass="36201">MFKPSVFLTVICTWLLSGCQIDPNTVNHELGQPALTKTTVHVYSEIDHCQTVADIPNCDFKKGIYVLAIDPTVTKEQHQRVVDQAENFVHWSNQDVHNQFNNKTIVIGILASNPTNTSDQDSFAVALASATQQVHAIEWIYTQNGEDETLRLTAYQKLMQMFDYYVDGNSHTLVGSDLNDAYQDFKNKLNIYKQTAKQQSFEALHLNECLHGNGQLNADRALGTPTPCKKDGTIHAGGIVNPLHEKTHSNLNAGVLLGLLYEYKVDSTRNAGGGELIGSQGSPFINKGDIASGLYPSDGPNMYLTWANPAFKPLNDYLNTYFFVKK</sequence>
<dbReference type="PROSITE" id="PS51257">
    <property type="entry name" value="PROKAR_LIPOPROTEIN"/>
    <property type="match status" value="1"/>
</dbReference>
<evidence type="ECO:0000313" key="2">
    <source>
        <dbReference type="Proteomes" id="UP001156690"/>
    </source>
</evidence>
<comment type="caution">
    <text evidence="1">The sequence shown here is derived from an EMBL/GenBank/DDBJ whole genome shotgun (WGS) entry which is preliminary data.</text>
</comment>
<keyword evidence="2" id="KW-1185">Reference proteome</keyword>
<name>A0AAV5NRL0_9VIBR</name>
<reference evidence="2" key="1">
    <citation type="journal article" date="2019" name="Int. J. Syst. Evol. Microbiol.">
        <title>The Global Catalogue of Microorganisms (GCM) 10K type strain sequencing project: providing services to taxonomists for standard genome sequencing and annotation.</title>
        <authorList>
            <consortium name="The Broad Institute Genomics Platform"/>
            <consortium name="The Broad Institute Genome Sequencing Center for Infectious Disease"/>
            <person name="Wu L."/>
            <person name="Ma J."/>
        </authorList>
    </citation>
    <scope>NUCLEOTIDE SEQUENCE [LARGE SCALE GENOMIC DNA]</scope>
    <source>
        <strain evidence="2">NBRC 15640</strain>
    </source>
</reference>
<organism evidence="1 2">
    <name type="scientific">Vibrio penaeicida</name>
    <dbReference type="NCBI Taxonomy" id="104609"/>
    <lineage>
        <taxon>Bacteria</taxon>
        <taxon>Pseudomonadati</taxon>
        <taxon>Pseudomonadota</taxon>
        <taxon>Gammaproteobacteria</taxon>
        <taxon>Vibrionales</taxon>
        <taxon>Vibrionaceae</taxon>
        <taxon>Vibrio</taxon>
    </lineage>
</organism>